<evidence type="ECO:0000313" key="2">
    <source>
        <dbReference type="EMBL" id="PXF46445.1"/>
    </source>
</evidence>
<proteinExistence type="predicted"/>
<reference evidence="2 3" key="1">
    <citation type="journal article" date="2018" name="Mol. Biol. Evol.">
        <title>Analysis of the draft genome of the red seaweed Gracilariopsis chorda provides insights into genome size evolution in Rhodophyta.</title>
        <authorList>
            <person name="Lee J."/>
            <person name="Yang E.C."/>
            <person name="Graf L."/>
            <person name="Yang J.H."/>
            <person name="Qiu H."/>
            <person name="Zel Zion U."/>
            <person name="Chan C.X."/>
            <person name="Stephens T.G."/>
            <person name="Weber A.P.M."/>
            <person name="Boo G.H."/>
            <person name="Boo S.M."/>
            <person name="Kim K.M."/>
            <person name="Shin Y."/>
            <person name="Jung M."/>
            <person name="Lee S.J."/>
            <person name="Yim H.S."/>
            <person name="Lee J.H."/>
            <person name="Bhattacharya D."/>
            <person name="Yoon H.S."/>
        </authorList>
    </citation>
    <scope>NUCLEOTIDE SEQUENCE [LARGE SCALE GENOMIC DNA]</scope>
    <source>
        <strain evidence="2 3">SKKU-2015</strain>
        <tissue evidence="2">Whole body</tissue>
    </source>
</reference>
<feature type="region of interest" description="Disordered" evidence="1">
    <location>
        <begin position="21"/>
        <end position="60"/>
    </location>
</feature>
<accession>A0A2V3IWH6</accession>
<gene>
    <name evidence="2" type="ORF">BWQ96_03770</name>
</gene>
<comment type="caution">
    <text evidence="2">The sequence shown here is derived from an EMBL/GenBank/DDBJ whole genome shotgun (WGS) entry which is preliminary data.</text>
</comment>
<sequence length="83" mass="10732">MLHEQSRRDDEYRMRMIKIEEDRERREEERREREKERHEEKLRREEERERAKEDGRRQDNFMRMMMLSMFRGQDLDNVDSNKK</sequence>
<name>A0A2V3IWH6_9FLOR</name>
<organism evidence="2 3">
    <name type="scientific">Gracilariopsis chorda</name>
    <dbReference type="NCBI Taxonomy" id="448386"/>
    <lineage>
        <taxon>Eukaryota</taxon>
        <taxon>Rhodophyta</taxon>
        <taxon>Florideophyceae</taxon>
        <taxon>Rhodymeniophycidae</taxon>
        <taxon>Gracilariales</taxon>
        <taxon>Gracilariaceae</taxon>
        <taxon>Gracilariopsis</taxon>
    </lineage>
</organism>
<protein>
    <submittedName>
        <fullName evidence="2">Uncharacterized protein</fullName>
    </submittedName>
</protein>
<dbReference type="EMBL" id="NBIV01000038">
    <property type="protein sequence ID" value="PXF46445.1"/>
    <property type="molecule type" value="Genomic_DNA"/>
</dbReference>
<evidence type="ECO:0000256" key="1">
    <source>
        <dbReference type="SAM" id="MobiDB-lite"/>
    </source>
</evidence>
<evidence type="ECO:0000313" key="3">
    <source>
        <dbReference type="Proteomes" id="UP000247409"/>
    </source>
</evidence>
<keyword evidence="3" id="KW-1185">Reference proteome</keyword>
<dbReference type="AlphaFoldDB" id="A0A2V3IWH6"/>
<dbReference type="Proteomes" id="UP000247409">
    <property type="component" value="Unassembled WGS sequence"/>
</dbReference>